<proteinExistence type="predicted"/>
<feature type="chain" id="PRO_5032624294" evidence="2">
    <location>
        <begin position="18"/>
        <end position="52"/>
    </location>
</feature>
<sequence>MHVKNAIVLLFAASAISMPLESVHNSGHGAIGLERRDISHSETTEEKRELIG</sequence>
<dbReference type="EMBL" id="MT364386">
    <property type="protein sequence ID" value="QOE88850.1"/>
    <property type="molecule type" value="Genomic_DNA"/>
</dbReference>
<evidence type="ECO:0000313" key="3">
    <source>
        <dbReference type="EMBL" id="QOE88850.1"/>
    </source>
</evidence>
<name>A0A866WMJ9_FUSOX</name>
<reference evidence="3" key="1">
    <citation type="submission" date="2020-04" db="EMBL/GenBank/DDBJ databases">
        <title>Genomic differences between the new Fusarium oxysporum f. sp. apii (Foa) race 4 on celery, the less virulent Foa races 2 and 3, and the avirulent on celery f. sp. coriandrii.</title>
        <authorList>
            <person name="Henry P."/>
            <person name="Kaur S."/>
            <person name="Pham Q.A.T."/>
            <person name="Barakat R."/>
            <person name="Brinker S."/>
            <person name="Haensel H."/>
            <person name="Epstein L."/>
        </authorList>
    </citation>
    <scope>NUCLEOTIDE SEQUENCE</scope>
    <source>
        <strain evidence="3">FoaR4-274.AC</strain>
    </source>
</reference>
<evidence type="ECO:0000256" key="1">
    <source>
        <dbReference type="SAM" id="MobiDB-lite"/>
    </source>
</evidence>
<accession>A0A866WMJ9</accession>
<feature type="compositionally biased region" description="Basic and acidic residues" evidence="1">
    <location>
        <begin position="33"/>
        <end position="52"/>
    </location>
</feature>
<dbReference type="AlphaFoldDB" id="A0A866WMJ9"/>
<feature type="signal peptide" evidence="2">
    <location>
        <begin position="1"/>
        <end position="17"/>
    </location>
</feature>
<protein>
    <submittedName>
        <fullName evidence="3">Effector protein</fullName>
    </submittedName>
</protein>
<keyword evidence="2" id="KW-0732">Signal</keyword>
<feature type="region of interest" description="Disordered" evidence="1">
    <location>
        <begin position="29"/>
        <end position="52"/>
    </location>
</feature>
<evidence type="ECO:0000256" key="2">
    <source>
        <dbReference type="SAM" id="SignalP"/>
    </source>
</evidence>
<organism evidence="3">
    <name type="scientific">Fusarium oxysporum f. sp. apii</name>
    <dbReference type="NCBI Taxonomy" id="224912"/>
    <lineage>
        <taxon>Eukaryota</taxon>
        <taxon>Fungi</taxon>
        <taxon>Dikarya</taxon>
        <taxon>Ascomycota</taxon>
        <taxon>Pezizomycotina</taxon>
        <taxon>Sordariomycetes</taxon>
        <taxon>Hypocreomycetidae</taxon>
        <taxon>Hypocreales</taxon>
        <taxon>Nectriaceae</taxon>
        <taxon>Fusarium</taxon>
        <taxon>Fusarium oxysporum species complex</taxon>
    </lineage>
</organism>